<keyword evidence="4" id="KW-1185">Reference proteome</keyword>
<dbReference type="SUPFAM" id="SSF51735">
    <property type="entry name" value="NAD(P)-binding Rossmann-fold domains"/>
    <property type="match status" value="1"/>
</dbReference>
<evidence type="ECO:0000256" key="2">
    <source>
        <dbReference type="ARBA" id="ARBA00023002"/>
    </source>
</evidence>
<accession>A0A841EC39</accession>
<dbReference type="PRINTS" id="PR00081">
    <property type="entry name" value="GDHRDH"/>
</dbReference>
<evidence type="ECO:0000313" key="3">
    <source>
        <dbReference type="EMBL" id="MBB5999984.1"/>
    </source>
</evidence>
<dbReference type="Gene3D" id="3.40.50.720">
    <property type="entry name" value="NAD(P)-binding Rossmann-like Domain"/>
    <property type="match status" value="1"/>
</dbReference>
<dbReference type="FunFam" id="3.40.50.720:FF:000084">
    <property type="entry name" value="Short-chain dehydrogenase reductase"/>
    <property type="match status" value="1"/>
</dbReference>
<dbReference type="PANTHER" id="PTHR43943">
    <property type="entry name" value="DEHYDROGENASE/REDUCTASE (SDR FAMILY) MEMBER 4"/>
    <property type="match status" value="1"/>
</dbReference>
<dbReference type="NCBIfam" id="NF005559">
    <property type="entry name" value="PRK07231.1"/>
    <property type="match status" value="1"/>
</dbReference>
<protein>
    <submittedName>
        <fullName evidence="3">NAD(P)-dependent dehydrogenase (Short-subunit alcohol dehydrogenase family)</fullName>
    </submittedName>
</protein>
<evidence type="ECO:0000256" key="1">
    <source>
        <dbReference type="ARBA" id="ARBA00006484"/>
    </source>
</evidence>
<dbReference type="PANTHER" id="PTHR43943:SF2">
    <property type="entry name" value="DEHYDROGENASE_REDUCTASE 4"/>
    <property type="match status" value="1"/>
</dbReference>
<dbReference type="InterPro" id="IPR036291">
    <property type="entry name" value="NAD(P)-bd_dom_sf"/>
</dbReference>
<comment type="similarity">
    <text evidence="1">Belongs to the short-chain dehydrogenases/reductases (SDR) family.</text>
</comment>
<gene>
    <name evidence="3" type="ORF">HNR25_003735</name>
</gene>
<evidence type="ECO:0000313" key="4">
    <source>
        <dbReference type="Proteomes" id="UP000578077"/>
    </source>
</evidence>
<organism evidence="3 4">
    <name type="scientific">Streptomonospora salina</name>
    <dbReference type="NCBI Taxonomy" id="104205"/>
    <lineage>
        <taxon>Bacteria</taxon>
        <taxon>Bacillati</taxon>
        <taxon>Actinomycetota</taxon>
        <taxon>Actinomycetes</taxon>
        <taxon>Streptosporangiales</taxon>
        <taxon>Nocardiopsidaceae</taxon>
        <taxon>Streptomonospora</taxon>
    </lineage>
</organism>
<dbReference type="Pfam" id="PF13561">
    <property type="entry name" value="adh_short_C2"/>
    <property type="match status" value="1"/>
</dbReference>
<dbReference type="PROSITE" id="PS00061">
    <property type="entry name" value="ADH_SHORT"/>
    <property type="match status" value="1"/>
</dbReference>
<dbReference type="PRINTS" id="PR00080">
    <property type="entry name" value="SDRFAMILY"/>
</dbReference>
<dbReference type="CDD" id="cd05233">
    <property type="entry name" value="SDR_c"/>
    <property type="match status" value="1"/>
</dbReference>
<dbReference type="InterPro" id="IPR020904">
    <property type="entry name" value="Sc_DH/Rdtase_CS"/>
</dbReference>
<keyword evidence="2" id="KW-0560">Oxidoreductase</keyword>
<sequence length="287" mass="30909">MSADRVQENRPRTALYHDRVSGYREFAGQTALVASASRGIGYAIAYELASQGAQVALTARTEGPLQDAADVIQRETGSPTLAIRANSRKDAERRAAVDRIMERFGRLDLLVYNTGINPVGHTPLLETDPDSLVRMFDSNVAGALGYTQLAWQSWMDGYGGSILLMSTVGAFGAFRLGAYSATKAALHQLSVDLADQLAPRVRVNTLAPAFVRTSFADSIMTLPNEMVAASYPLQRIGDPEDVAHAAAFLLSPRASWITGATLPVDGGKSISAVTHDRPYPSPHQRVH</sequence>
<comment type="caution">
    <text evidence="3">The sequence shown here is derived from an EMBL/GenBank/DDBJ whole genome shotgun (WGS) entry which is preliminary data.</text>
</comment>
<reference evidence="3 4" key="1">
    <citation type="submission" date="2020-08" db="EMBL/GenBank/DDBJ databases">
        <title>Sequencing the genomes of 1000 actinobacteria strains.</title>
        <authorList>
            <person name="Klenk H.-P."/>
        </authorList>
    </citation>
    <scope>NUCLEOTIDE SEQUENCE [LARGE SCALE GENOMIC DNA]</scope>
    <source>
        <strain evidence="3 4">DSM 44593</strain>
    </source>
</reference>
<dbReference type="AlphaFoldDB" id="A0A841EC39"/>
<name>A0A841EC39_9ACTN</name>
<dbReference type="Proteomes" id="UP000578077">
    <property type="component" value="Unassembled WGS sequence"/>
</dbReference>
<proteinExistence type="inferred from homology"/>
<dbReference type="EMBL" id="JACHLY010000001">
    <property type="protein sequence ID" value="MBB5999984.1"/>
    <property type="molecule type" value="Genomic_DNA"/>
</dbReference>
<dbReference type="RefSeq" id="WP_184637147.1">
    <property type="nucleotide sequence ID" value="NZ_BAABKT010000011.1"/>
</dbReference>
<dbReference type="InterPro" id="IPR002347">
    <property type="entry name" value="SDR_fam"/>
</dbReference>
<dbReference type="GO" id="GO:0016491">
    <property type="term" value="F:oxidoreductase activity"/>
    <property type="evidence" value="ECO:0007669"/>
    <property type="project" value="UniProtKB-KW"/>
</dbReference>